<dbReference type="InterPro" id="IPR002641">
    <property type="entry name" value="PNPLA_dom"/>
</dbReference>
<dbReference type="EMBL" id="JAULSN010000001">
    <property type="protein sequence ID" value="KAK3383736.1"/>
    <property type="molecule type" value="Genomic_DNA"/>
</dbReference>
<feature type="region of interest" description="Disordered" evidence="5">
    <location>
        <begin position="819"/>
        <end position="839"/>
    </location>
</feature>
<dbReference type="InterPro" id="IPR027417">
    <property type="entry name" value="P-loop_NTPase"/>
</dbReference>
<feature type="active site" description="Proton acceptor" evidence="4">
    <location>
        <position position="200"/>
    </location>
</feature>
<comment type="caution">
    <text evidence="4">Lacks conserved residue(s) required for the propagation of feature annotation.</text>
</comment>
<dbReference type="PROSITE" id="PS51635">
    <property type="entry name" value="PNPLA"/>
    <property type="match status" value="1"/>
</dbReference>
<dbReference type="Proteomes" id="UP001287356">
    <property type="component" value="Unassembled WGS sequence"/>
</dbReference>
<proteinExistence type="predicted"/>
<evidence type="ECO:0000256" key="5">
    <source>
        <dbReference type="SAM" id="MobiDB-lite"/>
    </source>
</evidence>
<feature type="short sequence motif" description="GXSXG" evidence="4">
    <location>
        <begin position="57"/>
        <end position="61"/>
    </location>
</feature>
<dbReference type="Pfam" id="PF13424">
    <property type="entry name" value="TPR_12"/>
    <property type="match status" value="1"/>
</dbReference>
<dbReference type="PANTHER" id="PTHR24185:SF1">
    <property type="entry name" value="CALCIUM-INDEPENDENT PHOSPHOLIPASE A2-GAMMA"/>
    <property type="match status" value="1"/>
</dbReference>
<dbReference type="PANTHER" id="PTHR24185">
    <property type="entry name" value="CALCIUM-INDEPENDENT PHOSPHOLIPASE A2-GAMMA"/>
    <property type="match status" value="1"/>
</dbReference>
<comment type="caution">
    <text evidence="7">The sequence shown here is derived from an EMBL/GenBank/DDBJ whole genome shotgun (WGS) entry which is preliminary data.</text>
</comment>
<evidence type="ECO:0000313" key="8">
    <source>
        <dbReference type="Proteomes" id="UP001287356"/>
    </source>
</evidence>
<keyword evidence="1 4" id="KW-0378">Hydrolase</keyword>
<dbReference type="Pfam" id="PF01734">
    <property type="entry name" value="Patatin"/>
    <property type="match status" value="1"/>
</dbReference>
<reference evidence="7" key="2">
    <citation type="submission" date="2023-06" db="EMBL/GenBank/DDBJ databases">
        <authorList>
            <consortium name="Lawrence Berkeley National Laboratory"/>
            <person name="Haridas S."/>
            <person name="Hensen N."/>
            <person name="Bonometti L."/>
            <person name="Westerberg I."/>
            <person name="Brannstrom I.O."/>
            <person name="Guillou S."/>
            <person name="Cros-Aarteil S."/>
            <person name="Calhoun S."/>
            <person name="Kuo A."/>
            <person name="Mondo S."/>
            <person name="Pangilinan J."/>
            <person name="Riley R."/>
            <person name="Labutti K."/>
            <person name="Andreopoulos B."/>
            <person name="Lipzen A."/>
            <person name="Chen C."/>
            <person name="Yanf M."/>
            <person name="Daum C."/>
            <person name="Ng V."/>
            <person name="Clum A."/>
            <person name="Steindorff A."/>
            <person name="Ohm R."/>
            <person name="Martin F."/>
            <person name="Silar P."/>
            <person name="Natvig D."/>
            <person name="Lalanne C."/>
            <person name="Gautier V."/>
            <person name="Ament-Velasquez S.L."/>
            <person name="Kruys A."/>
            <person name="Hutchinson M.I."/>
            <person name="Powell A.J."/>
            <person name="Barry K."/>
            <person name="Miller A.N."/>
            <person name="Grigoriev I.V."/>
            <person name="Debuchy R."/>
            <person name="Gladieux P."/>
            <person name="Thoren M.H."/>
            <person name="Johannesson H."/>
        </authorList>
    </citation>
    <scope>NUCLEOTIDE SEQUENCE</scope>
    <source>
        <strain evidence="7">CBS 958.72</strain>
    </source>
</reference>
<accession>A0AAE0TY37</accession>
<evidence type="ECO:0000256" key="3">
    <source>
        <dbReference type="ARBA" id="ARBA00023098"/>
    </source>
</evidence>
<evidence type="ECO:0000259" key="6">
    <source>
        <dbReference type="PROSITE" id="PS51635"/>
    </source>
</evidence>
<feature type="active site" description="Nucleophile" evidence="4">
    <location>
        <position position="59"/>
    </location>
</feature>
<dbReference type="Gene3D" id="3.40.50.300">
    <property type="entry name" value="P-loop containing nucleotide triphosphate hydrolases"/>
    <property type="match status" value="1"/>
</dbReference>
<evidence type="ECO:0000256" key="2">
    <source>
        <dbReference type="ARBA" id="ARBA00022963"/>
    </source>
</evidence>
<dbReference type="SUPFAM" id="SSF52540">
    <property type="entry name" value="P-loop containing nucleoside triphosphate hydrolases"/>
    <property type="match status" value="1"/>
</dbReference>
<dbReference type="Gene3D" id="1.25.40.10">
    <property type="entry name" value="Tetratricopeptide repeat domain"/>
    <property type="match status" value="2"/>
</dbReference>
<reference evidence="7" key="1">
    <citation type="journal article" date="2023" name="Mol. Phylogenet. Evol.">
        <title>Genome-scale phylogeny and comparative genomics of the fungal order Sordariales.</title>
        <authorList>
            <person name="Hensen N."/>
            <person name="Bonometti L."/>
            <person name="Westerberg I."/>
            <person name="Brannstrom I.O."/>
            <person name="Guillou S."/>
            <person name="Cros-Aarteil S."/>
            <person name="Calhoun S."/>
            <person name="Haridas S."/>
            <person name="Kuo A."/>
            <person name="Mondo S."/>
            <person name="Pangilinan J."/>
            <person name="Riley R."/>
            <person name="LaButti K."/>
            <person name="Andreopoulos B."/>
            <person name="Lipzen A."/>
            <person name="Chen C."/>
            <person name="Yan M."/>
            <person name="Daum C."/>
            <person name="Ng V."/>
            <person name="Clum A."/>
            <person name="Steindorff A."/>
            <person name="Ohm R.A."/>
            <person name="Martin F."/>
            <person name="Silar P."/>
            <person name="Natvig D.O."/>
            <person name="Lalanne C."/>
            <person name="Gautier V."/>
            <person name="Ament-Velasquez S.L."/>
            <person name="Kruys A."/>
            <person name="Hutchinson M.I."/>
            <person name="Powell A.J."/>
            <person name="Barry K."/>
            <person name="Miller A.N."/>
            <person name="Grigoriev I.V."/>
            <person name="Debuchy R."/>
            <person name="Gladieux P."/>
            <person name="Hiltunen Thoren M."/>
            <person name="Johannesson H."/>
        </authorList>
    </citation>
    <scope>NUCLEOTIDE SEQUENCE</scope>
    <source>
        <strain evidence="7">CBS 958.72</strain>
    </source>
</reference>
<dbReference type="InterPro" id="IPR011990">
    <property type="entry name" value="TPR-like_helical_dom_sf"/>
</dbReference>
<dbReference type="GO" id="GO:0043531">
    <property type="term" value="F:ADP binding"/>
    <property type="evidence" value="ECO:0007669"/>
    <property type="project" value="InterPro"/>
</dbReference>
<name>A0AAE0TY37_9PEZI</name>
<keyword evidence="2 4" id="KW-0442">Lipid degradation</keyword>
<sequence length="1242" mass="139990">MPLSNGNEAINLLSLDGGGVRGASSLVILHDIMLKIKERHEYADIPKPCDIFHLIGGTSTGGLIAIMLGRLRMSTEEALREYDECAQKIFSNRNSKRGSLSEWYKATALEKVVEDLVKRRGMGKLMREPTDQPKGKSFVCVMPAKKIGEPRLVRSYQGGDNWDKDIQILEAARATTAASTFFKPMELKDSVTEETAAYIDAAIGCNNPVDYVLKEAVATFGLNRRLGCIVSIGTGTRRNTKVGRSRRRGFSLGGLKRRGKFVMGILGALKNTATDAETPHQLLEHKLNGHSGAYFRFSVPNAADKVKLDAYKKVAHLKTLTTDYLSGEKIIPKVQETADVLEEESPDHRLALGHVHGLDKEQIIPTDTKAQLMGTTSPFFTARDKTLDRLVRYFDRGESKDTERREFMLHGMGGVGKSQIALRIAEMLKKNGSVKHVFWIDGSSTTTVDQSYANIALDKGWGEESTRELKRLALRKIGELSEEWFMIFDNCTIRDRIAHLPLGNTGNIIYTTRRTLELSLDFKPESVLLVKELKESDAIALLLKASGPEYSLTSPRDVSLARNIVKELGCLPLAIDQAAAYVRAGECTLSEFLIRLHDSKVQLLKSPKFNGSSARNLPVFATLDLSYDVFADIKHRLRGTAKGFAAQLALQMLNLCRFYRHQDVNIMTILERTAKERAKYQTIRSRSLGSLVNDPDLNLEHLIQTTEDGEWVQELGSQAMLMLQTYSIIRTRKDNILSMHDLVHEWIAQKLDDKTSGQMAQVARTVLIESVSISTQSTERIILQQMLSPHFQLCVKIPGAGHPLAEALPEDARRLGIPVPSANPDEPARARHSVAGTGESTVDPVALGRGLEDFSEDMYGCYLLWKLGWFYKSQKMFPEAEKCLQKSVDTHKLEYGSNDDSVTDALQTLAELYHEMGRLGDAEGLCMEALDRIDWRFEEYREDDWILVKRRETPAEAMTRVLVDDETRLELKSRATVSREITTIKAQVKLSEVLIDEGRWGPAKSFLRNALETAETYEFSSHILEVRDRLQAASKKGGDMDYWNNRVNAENALTGEDLEEATKSEHHCRIMRYWADCVYHQGEELGVMHTACKVYKALLPRYARYYDRSDRNILYTMRQIVRCLLFSKDRRYEEAINLASDCLSRARHTYGEYHPETVQALETHGLALLWSTSDMKGAGLRYPNALAIEWTSLETPAPPRLAPKIRSSQARHPHSFSIWRGLSQQYLMKMIDQSRTKKLSID</sequence>
<feature type="domain" description="PNPLA" evidence="6">
    <location>
        <begin position="13"/>
        <end position="213"/>
    </location>
</feature>
<protein>
    <recommendedName>
        <fullName evidence="6">PNPLA domain-containing protein</fullName>
    </recommendedName>
</protein>
<dbReference type="GO" id="GO:0019369">
    <property type="term" value="P:arachidonate metabolic process"/>
    <property type="evidence" value="ECO:0007669"/>
    <property type="project" value="TreeGrafter"/>
</dbReference>
<dbReference type="SUPFAM" id="SSF48452">
    <property type="entry name" value="TPR-like"/>
    <property type="match status" value="1"/>
</dbReference>
<dbReference type="AlphaFoldDB" id="A0AAE0TY37"/>
<dbReference type="GO" id="GO:0016042">
    <property type="term" value="P:lipid catabolic process"/>
    <property type="evidence" value="ECO:0007669"/>
    <property type="project" value="UniProtKB-UniRule"/>
</dbReference>
<feature type="short sequence motif" description="GXGXXG" evidence="4">
    <location>
        <begin position="17"/>
        <end position="22"/>
    </location>
</feature>
<keyword evidence="3 4" id="KW-0443">Lipid metabolism</keyword>
<evidence type="ECO:0000256" key="4">
    <source>
        <dbReference type="PROSITE-ProRule" id="PRU01161"/>
    </source>
</evidence>
<evidence type="ECO:0000256" key="1">
    <source>
        <dbReference type="ARBA" id="ARBA00022801"/>
    </source>
</evidence>
<dbReference type="SUPFAM" id="SSF52151">
    <property type="entry name" value="FabD/lysophospholipase-like"/>
    <property type="match status" value="1"/>
</dbReference>
<dbReference type="Gene3D" id="3.40.1090.10">
    <property type="entry name" value="Cytosolic phospholipase A2 catalytic domain"/>
    <property type="match status" value="1"/>
</dbReference>
<dbReference type="GO" id="GO:0016020">
    <property type="term" value="C:membrane"/>
    <property type="evidence" value="ECO:0007669"/>
    <property type="project" value="TreeGrafter"/>
</dbReference>
<dbReference type="GO" id="GO:0047499">
    <property type="term" value="F:calcium-independent phospholipase A2 activity"/>
    <property type="evidence" value="ECO:0007669"/>
    <property type="project" value="TreeGrafter"/>
</dbReference>
<gene>
    <name evidence="7" type="ORF">B0T24DRAFT_60783</name>
</gene>
<dbReference type="InterPro" id="IPR016035">
    <property type="entry name" value="Acyl_Trfase/lysoPLipase"/>
</dbReference>
<dbReference type="CDD" id="cd07216">
    <property type="entry name" value="Pat17_PNPLA8_PNPLA9_like3"/>
    <property type="match status" value="1"/>
</dbReference>
<evidence type="ECO:0000313" key="7">
    <source>
        <dbReference type="EMBL" id="KAK3383736.1"/>
    </source>
</evidence>
<dbReference type="GO" id="GO:0046486">
    <property type="term" value="P:glycerolipid metabolic process"/>
    <property type="evidence" value="ECO:0007669"/>
    <property type="project" value="UniProtKB-ARBA"/>
</dbReference>
<organism evidence="7 8">
    <name type="scientific">Lasiosphaeria ovina</name>
    <dbReference type="NCBI Taxonomy" id="92902"/>
    <lineage>
        <taxon>Eukaryota</taxon>
        <taxon>Fungi</taxon>
        <taxon>Dikarya</taxon>
        <taxon>Ascomycota</taxon>
        <taxon>Pezizomycotina</taxon>
        <taxon>Sordariomycetes</taxon>
        <taxon>Sordariomycetidae</taxon>
        <taxon>Sordariales</taxon>
        <taxon>Lasiosphaeriaceae</taxon>
        <taxon>Lasiosphaeria</taxon>
    </lineage>
</organism>
<keyword evidence="8" id="KW-1185">Reference proteome</keyword>